<dbReference type="Proteomes" id="UP000583944">
    <property type="component" value="Unassembled WGS sequence"/>
</dbReference>
<dbReference type="SUPFAM" id="SSF50978">
    <property type="entry name" value="WD40 repeat-like"/>
    <property type="match status" value="1"/>
</dbReference>
<evidence type="ECO:0000256" key="2">
    <source>
        <dbReference type="ARBA" id="ARBA00022737"/>
    </source>
</evidence>
<feature type="transmembrane region" description="Helical" evidence="4">
    <location>
        <begin position="28"/>
        <end position="47"/>
    </location>
</feature>
<dbReference type="InterPro" id="IPR015943">
    <property type="entry name" value="WD40/YVTN_repeat-like_dom_sf"/>
</dbReference>
<evidence type="ECO:0008006" key="7">
    <source>
        <dbReference type="Google" id="ProtNLM"/>
    </source>
</evidence>
<proteinExistence type="predicted"/>
<dbReference type="GO" id="GO:0019888">
    <property type="term" value="F:protein phosphatase regulator activity"/>
    <property type="evidence" value="ECO:0007669"/>
    <property type="project" value="InterPro"/>
</dbReference>
<feature type="region of interest" description="Disordered" evidence="3">
    <location>
        <begin position="307"/>
        <end position="328"/>
    </location>
</feature>
<dbReference type="PRINTS" id="PR00600">
    <property type="entry name" value="PP2APR55"/>
</dbReference>
<keyword evidence="2" id="KW-0677">Repeat</keyword>
<evidence type="ECO:0000313" key="6">
    <source>
        <dbReference type="Proteomes" id="UP000583944"/>
    </source>
</evidence>
<protein>
    <recommendedName>
        <fullName evidence="7">Protein phosphatase 2A regulatory subunit</fullName>
    </recommendedName>
</protein>
<evidence type="ECO:0000256" key="1">
    <source>
        <dbReference type="ARBA" id="ARBA00022574"/>
    </source>
</evidence>
<evidence type="ECO:0000256" key="4">
    <source>
        <dbReference type="SAM" id="Phobius"/>
    </source>
</evidence>
<keyword evidence="1" id="KW-0853">WD repeat</keyword>
<organism evidence="5 6">
    <name type="scientific">Trypanosoma cruzi</name>
    <dbReference type="NCBI Taxonomy" id="5693"/>
    <lineage>
        <taxon>Eukaryota</taxon>
        <taxon>Discoba</taxon>
        <taxon>Euglenozoa</taxon>
        <taxon>Kinetoplastea</taxon>
        <taxon>Metakinetoplastina</taxon>
        <taxon>Trypanosomatida</taxon>
        <taxon>Trypanosomatidae</taxon>
        <taxon>Trypanosoma</taxon>
        <taxon>Schizotrypanum</taxon>
    </lineage>
</organism>
<evidence type="ECO:0000256" key="3">
    <source>
        <dbReference type="SAM" id="MobiDB-lite"/>
    </source>
</evidence>
<dbReference type="GO" id="GO:0000159">
    <property type="term" value="C:protein phosphatase type 2A complex"/>
    <property type="evidence" value="ECO:0007669"/>
    <property type="project" value="InterPro"/>
</dbReference>
<keyword evidence="4" id="KW-1133">Transmembrane helix</keyword>
<dbReference type="EMBL" id="JABDHM010000009">
    <property type="protein sequence ID" value="KAF5224986.1"/>
    <property type="molecule type" value="Genomic_DNA"/>
</dbReference>
<dbReference type="VEuPathDB" id="TriTrypDB:ECC02_001919"/>
<comment type="caution">
    <text evidence="5">The sequence shown here is derived from an EMBL/GenBank/DDBJ whole genome shotgun (WGS) entry which is preliminary data.</text>
</comment>
<dbReference type="PANTHER" id="PTHR11871">
    <property type="entry name" value="PROTEIN PHOSPHATASE PP2A REGULATORY SUBUNIT B"/>
    <property type="match status" value="1"/>
</dbReference>
<dbReference type="InterPro" id="IPR036322">
    <property type="entry name" value="WD40_repeat_dom_sf"/>
</dbReference>
<dbReference type="AlphaFoldDB" id="A0A7J6YEY2"/>
<accession>A0A7J6YEY2</accession>
<name>A0A7J6YEY2_TRYCR</name>
<keyword evidence="4" id="KW-0812">Transmembrane</keyword>
<reference evidence="5 6" key="1">
    <citation type="journal article" date="2019" name="Genome Biol. Evol.">
        <title>Nanopore Sequencing Significantly Improves Genome Assembly of the Protozoan Parasite Trypanosoma cruzi.</title>
        <authorList>
            <person name="Diaz-Viraque F."/>
            <person name="Pita S."/>
            <person name="Greif G."/>
            <person name="de Souza R.C.M."/>
            <person name="Iraola G."/>
            <person name="Robello C."/>
        </authorList>
    </citation>
    <scope>NUCLEOTIDE SEQUENCE [LARGE SCALE GENOMIC DNA]</scope>
    <source>
        <strain evidence="5 6">Berenice</strain>
    </source>
</reference>
<sequence>MGLQLVFLLFLSLLPSLCVSVLFFFFFFLISLILISFALITMWALLLRRVERAVTTTSKKKKKGRKEETPMIPSVNLDSAITRLKEKKVPESRVGDGVPGCFSPRPTHTRSCSVTGVPQELDRNVTELHGQVVDTAETQPEWKPERFSSPNVDKSCSVLKKQGLVPDDFYRTTASPSMLSAFANSEGHEHHPCHSLPKATLIAHQKARSSSATLRHVYATAIFDDEGTGRTSSTGSSGATDVASTSEKFALREIYVSGKPWQRVADAYPKYFRRAALNISALVTSSSGEHVAIGDCSGRVLLMRRTNQQKQQQLEDDKRASDEGKRGRLQYTNKNNLHIQGSYEFSVGRKAYTSVIDPLNSVEVTPCIQALCFLPQVGPTTYLLMANEKMPKLFKVVEVRESPLPFSAVNHIGEKNVASLTLNPLDVRRTTAMKQVTRYALNHEYNINSLCPLVDSAQFYSADDLTVKLWCIEHPDTSIETYSIKPPFEEEVQETIFGIRCFPHEPFLLFIATTAGTVRVLDIRQRLKLFHQTPLVFKNTYCDEDTSFSSPLTDCALSPCGRFVVGRDVMSVCLWDVRRDSHYGRFAKSVNSPLHEEEEQDVLQRWELYPHLRRDMEQLLQGDIIEKFSVQFLNGREVCTGGFAKTLYVLDILKDSAAPSDKRRRTPRCSNGQAFQLPQLDGANADALFASLRPIAMDDVRFSANEDTDALFSNTVTQFSQPLTSMNGDCSLLTSSGQAIFQLAYRNVYL</sequence>
<dbReference type="VEuPathDB" id="TriTrypDB:BCY84_10922"/>
<dbReference type="InterPro" id="IPR000009">
    <property type="entry name" value="PP2A_PR55"/>
</dbReference>
<gene>
    <name evidence="5" type="ORF">ECC02_001919</name>
</gene>
<dbReference type="Gene3D" id="2.130.10.10">
    <property type="entry name" value="YVTN repeat-like/Quinoprotein amine dehydrogenase"/>
    <property type="match status" value="1"/>
</dbReference>
<evidence type="ECO:0000313" key="5">
    <source>
        <dbReference type="EMBL" id="KAF5224986.1"/>
    </source>
</evidence>
<keyword evidence="4" id="KW-0472">Membrane</keyword>
<feature type="compositionally biased region" description="Basic and acidic residues" evidence="3">
    <location>
        <begin position="313"/>
        <end position="326"/>
    </location>
</feature>